<keyword evidence="9 12" id="KW-0472">Membrane</keyword>
<gene>
    <name evidence="14" type="ORF">CIPAW_05G069200</name>
</gene>
<keyword evidence="3" id="KW-1003">Cell membrane</keyword>
<dbReference type="EMBL" id="CM031813">
    <property type="protein sequence ID" value="KAG6653333.1"/>
    <property type="molecule type" value="Genomic_DNA"/>
</dbReference>
<dbReference type="AlphaFoldDB" id="A0A8T1QG47"/>
<dbReference type="GO" id="GO:0005886">
    <property type="term" value="C:plasma membrane"/>
    <property type="evidence" value="ECO:0007669"/>
    <property type="project" value="UniProtKB-SubCell"/>
</dbReference>
<feature type="chain" id="PRO_5035790765" evidence="13">
    <location>
        <begin position="27"/>
        <end position="741"/>
    </location>
</feature>
<feature type="transmembrane region" description="Helical" evidence="12">
    <location>
        <begin position="691"/>
        <end position="714"/>
    </location>
</feature>
<keyword evidence="15" id="KW-1185">Reference proteome</keyword>
<evidence type="ECO:0000256" key="1">
    <source>
        <dbReference type="ARBA" id="ARBA00004251"/>
    </source>
</evidence>
<evidence type="ECO:0000256" key="9">
    <source>
        <dbReference type="ARBA" id="ARBA00023136"/>
    </source>
</evidence>
<dbReference type="PANTHER" id="PTHR48062:SF21">
    <property type="entry name" value="RECEPTOR-LIKE PROTEIN 12"/>
    <property type="match status" value="1"/>
</dbReference>
<evidence type="ECO:0000256" key="10">
    <source>
        <dbReference type="ARBA" id="ARBA00023170"/>
    </source>
</evidence>
<dbReference type="FunFam" id="3.80.10.10:FF:000111">
    <property type="entry name" value="LRR receptor-like serine/threonine-protein kinase ERECTA"/>
    <property type="match status" value="1"/>
</dbReference>
<comment type="caution">
    <text evidence="14">The sequence shown here is derived from an EMBL/GenBank/DDBJ whole genome shotgun (WGS) entry which is preliminary data.</text>
</comment>
<evidence type="ECO:0000313" key="14">
    <source>
        <dbReference type="EMBL" id="KAG6653333.1"/>
    </source>
</evidence>
<dbReference type="PANTHER" id="PTHR48062">
    <property type="entry name" value="RECEPTOR-LIKE PROTEIN 14"/>
    <property type="match status" value="1"/>
</dbReference>
<keyword evidence="10" id="KW-0675">Receptor</keyword>
<keyword evidence="7" id="KW-0677">Repeat</keyword>
<dbReference type="Pfam" id="PF00560">
    <property type="entry name" value="LRR_1"/>
    <property type="match status" value="8"/>
</dbReference>
<evidence type="ECO:0000256" key="13">
    <source>
        <dbReference type="SAM" id="SignalP"/>
    </source>
</evidence>
<protein>
    <submittedName>
        <fullName evidence="14">Uncharacterized protein</fullName>
    </submittedName>
</protein>
<keyword evidence="6 13" id="KW-0732">Signal</keyword>
<keyword evidence="8 12" id="KW-1133">Transmembrane helix</keyword>
<proteinExistence type="inferred from homology"/>
<accession>A0A8T1QG47</accession>
<reference evidence="14" key="1">
    <citation type="submission" date="2020-12" db="EMBL/GenBank/DDBJ databases">
        <title>WGS assembly of Carya illinoinensis cv. Pawnee.</title>
        <authorList>
            <person name="Platts A."/>
            <person name="Shu S."/>
            <person name="Wright S."/>
            <person name="Barry K."/>
            <person name="Edger P."/>
            <person name="Pires J.C."/>
            <person name="Schmutz J."/>
        </authorList>
    </citation>
    <scope>NUCLEOTIDE SEQUENCE</scope>
    <source>
        <tissue evidence="14">Leaf</tissue>
    </source>
</reference>
<evidence type="ECO:0000256" key="3">
    <source>
        <dbReference type="ARBA" id="ARBA00022475"/>
    </source>
</evidence>
<dbReference type="Proteomes" id="UP000811609">
    <property type="component" value="Chromosome 5"/>
</dbReference>
<sequence>MDGSFANKVIIFLWFIALTFCPSAWVEAGCSKKQNRALLEIRNSTHGLAFDDFDGSHCCHSRHSIRCDKDHGKVTSMVLNMDRMKVPSITWYPNVTLFTLFNELEVLDLSSMNIGGELQAFCGLKQLKYLRKLYLGNNRLEGNIPSCLERFEDLDLSHNRLQGRLPSSIFSNKSKITKFKVSGNRIEGVLSFSIFANASNLNLLDLSNNELEVETESPSWVPTFQLGFLNLANCNLNKENGHVVPTFISTQYLLYLLDLSHNSLGGNMPCQLLFNMNITNLYLSGNKINGSFHDCSTNGNSSLKSLDISDNHVKGSLPENFGYLLPSLTLVDMSSNALEGNIPWSFGYPPLHWVGLSHNILSGTIPQSLTRTGTQLLVLDLANNKLQGQMLPKDANMTMLRTLHLSSNNFEGVISPTILNSPNLLLLDVRDNDLSGNIPEWLYDHSRLAILILSGNRFDGHLPRRLCRMKTLQVFDISYNRLSKGIPSCLDNITFWNKSSLSPTYWMPYIKKLVLQYLYLFRDQDDIQYIIATETLPLFIKNRLYTFQGIPLLMMTAIDLSSNQLTGSIPSEIGELSHLLFLNLSNNSLTGSISISFRNLRSMESLDLSHNKLRGRIPFELVGLTSLSVFSVAYNNLSGRIPFENQFSTFTSQCYEGNPELCGDPLPRKCSTTNQSEPEEKEGTRMIDHPFFFYAFVTVSYALGFWAFFGILIIKKNWRHKYNRVVDGYIESLFELLSKSR</sequence>
<dbReference type="InterPro" id="IPR003591">
    <property type="entry name" value="Leu-rich_rpt_typical-subtyp"/>
</dbReference>
<dbReference type="InterPro" id="IPR051502">
    <property type="entry name" value="RLP_Defense_Trigger"/>
</dbReference>
<keyword evidence="5 12" id="KW-0812">Transmembrane</keyword>
<evidence type="ECO:0000256" key="5">
    <source>
        <dbReference type="ARBA" id="ARBA00022692"/>
    </source>
</evidence>
<organism evidence="14 15">
    <name type="scientific">Carya illinoinensis</name>
    <name type="common">Pecan</name>
    <dbReference type="NCBI Taxonomy" id="32201"/>
    <lineage>
        <taxon>Eukaryota</taxon>
        <taxon>Viridiplantae</taxon>
        <taxon>Streptophyta</taxon>
        <taxon>Embryophyta</taxon>
        <taxon>Tracheophyta</taxon>
        <taxon>Spermatophyta</taxon>
        <taxon>Magnoliopsida</taxon>
        <taxon>eudicotyledons</taxon>
        <taxon>Gunneridae</taxon>
        <taxon>Pentapetalae</taxon>
        <taxon>rosids</taxon>
        <taxon>fabids</taxon>
        <taxon>Fagales</taxon>
        <taxon>Juglandaceae</taxon>
        <taxon>Carya</taxon>
    </lineage>
</organism>
<evidence type="ECO:0000256" key="12">
    <source>
        <dbReference type="SAM" id="Phobius"/>
    </source>
</evidence>
<evidence type="ECO:0000256" key="4">
    <source>
        <dbReference type="ARBA" id="ARBA00022614"/>
    </source>
</evidence>
<evidence type="ECO:0000256" key="6">
    <source>
        <dbReference type="ARBA" id="ARBA00022729"/>
    </source>
</evidence>
<evidence type="ECO:0000313" key="15">
    <source>
        <dbReference type="Proteomes" id="UP000811609"/>
    </source>
</evidence>
<name>A0A8T1QG47_CARIL</name>
<evidence type="ECO:0000256" key="8">
    <source>
        <dbReference type="ARBA" id="ARBA00022989"/>
    </source>
</evidence>
<evidence type="ECO:0000256" key="11">
    <source>
        <dbReference type="ARBA" id="ARBA00023180"/>
    </source>
</evidence>
<dbReference type="SMART" id="SM00369">
    <property type="entry name" value="LRR_TYP"/>
    <property type="match status" value="4"/>
</dbReference>
<evidence type="ECO:0000256" key="7">
    <source>
        <dbReference type="ARBA" id="ARBA00022737"/>
    </source>
</evidence>
<dbReference type="InterPro" id="IPR001611">
    <property type="entry name" value="Leu-rich_rpt"/>
</dbReference>
<keyword evidence="4" id="KW-0433">Leucine-rich repeat</keyword>
<evidence type="ECO:0000256" key="2">
    <source>
        <dbReference type="ARBA" id="ARBA00009592"/>
    </source>
</evidence>
<dbReference type="FunFam" id="3.80.10.10:FF:000095">
    <property type="entry name" value="LRR receptor-like serine/threonine-protein kinase GSO1"/>
    <property type="match status" value="1"/>
</dbReference>
<comment type="similarity">
    <text evidence="2">Belongs to the RLP family.</text>
</comment>
<feature type="signal peptide" evidence="13">
    <location>
        <begin position="1"/>
        <end position="26"/>
    </location>
</feature>
<comment type="subcellular location">
    <subcellularLocation>
        <location evidence="1">Cell membrane</location>
        <topology evidence="1">Single-pass type I membrane protein</topology>
    </subcellularLocation>
</comment>
<keyword evidence="11" id="KW-0325">Glycoprotein</keyword>